<dbReference type="AlphaFoldDB" id="T1CY46"/>
<evidence type="ECO:0000313" key="1">
    <source>
        <dbReference type="EMBL" id="EQD74224.1"/>
    </source>
</evidence>
<accession>T1CY46</accession>
<comment type="caution">
    <text evidence="1">The sequence shown here is derived from an EMBL/GenBank/DDBJ whole genome shotgun (WGS) entry which is preliminary data.</text>
</comment>
<organism evidence="1">
    <name type="scientific">mine drainage metagenome</name>
    <dbReference type="NCBI Taxonomy" id="410659"/>
    <lineage>
        <taxon>unclassified sequences</taxon>
        <taxon>metagenomes</taxon>
        <taxon>ecological metagenomes</taxon>
    </lineage>
</organism>
<reference evidence="1" key="1">
    <citation type="submission" date="2013-08" db="EMBL/GenBank/DDBJ databases">
        <authorList>
            <person name="Mendez C."/>
            <person name="Richter M."/>
            <person name="Ferrer M."/>
            <person name="Sanchez J."/>
        </authorList>
    </citation>
    <scope>NUCLEOTIDE SEQUENCE</scope>
</reference>
<gene>
    <name evidence="1" type="ORF">B1A_04569</name>
</gene>
<reference evidence="1" key="2">
    <citation type="journal article" date="2014" name="ISME J.">
        <title>Microbial stratification in low pH oxic and suboxic macroscopic growths along an acid mine drainage.</title>
        <authorList>
            <person name="Mendez-Garcia C."/>
            <person name="Mesa V."/>
            <person name="Sprenger R.R."/>
            <person name="Richter M."/>
            <person name="Diez M.S."/>
            <person name="Solano J."/>
            <person name="Bargiela R."/>
            <person name="Golyshina O.V."/>
            <person name="Manteca A."/>
            <person name="Ramos J.L."/>
            <person name="Gallego J.R."/>
            <person name="Llorente I."/>
            <person name="Martins Dos Santos V.A."/>
            <person name="Jensen O.N."/>
            <person name="Pelaez A.I."/>
            <person name="Sanchez J."/>
            <person name="Ferrer M."/>
        </authorList>
    </citation>
    <scope>NUCLEOTIDE SEQUENCE</scope>
</reference>
<name>T1CY46_9ZZZZ</name>
<protein>
    <submittedName>
        <fullName evidence="1">Filamentous hemeagglutinin family protein</fullName>
    </submittedName>
</protein>
<sequence length="153" mass="14803">MGGVVGCNTGGTVQDNYYNTSVAHGSGALGGGSGTNNFGISSGDFAVTSSGTAGVSNLGTFNTWSSGAFGTTATSAPWFEGTVVSGTGTMSAPMLVADLPTATVTGNSGTSVYNGLNVTAGYTTTYSMGGSALPSGITVMAPAAFGPNVNSIR</sequence>
<proteinExistence type="predicted"/>
<dbReference type="EMBL" id="AUZX01003325">
    <property type="protein sequence ID" value="EQD74224.1"/>
    <property type="molecule type" value="Genomic_DNA"/>
</dbReference>